<dbReference type="GO" id="GO:0016747">
    <property type="term" value="F:acyltransferase activity, transferring groups other than amino-acyl groups"/>
    <property type="evidence" value="ECO:0007669"/>
    <property type="project" value="InterPro"/>
</dbReference>
<keyword evidence="4" id="KW-1185">Reference proteome</keyword>
<feature type="compositionally biased region" description="Polar residues" evidence="1">
    <location>
        <begin position="1"/>
        <end position="13"/>
    </location>
</feature>
<dbReference type="Pfam" id="PF00583">
    <property type="entry name" value="Acetyltransf_1"/>
    <property type="match status" value="1"/>
</dbReference>
<proteinExistence type="predicted"/>
<sequence length="278" mass="31842">MPSFLKSSHNNAAMPQRPNMERLDSSASTIVDEEAHTMAKCSLLPSSYRGLRKVGRSEYKHVALSLSHAFANDELSRYMVDLPDMENRTQESMWKLHYDMMKYVSACYIRGGEVSTIGPDYESIAMWVRPGDNPDTRWNTFRSGLWKLKFKLSREGKNRYYKEVIPALHDTKAKIMGERDNDCYYLIYLGTKESGRCKGYAATLLRDMMQKADQENKPMYLESSSPANTEYYKKFGFVPLEDIPFGPNKFLTAMVREPQLHKVTSSDSSGASTLNEKN</sequence>
<organism evidence="3 4">
    <name type="scientific">Thielaviopsis punctulata</name>
    <dbReference type="NCBI Taxonomy" id="72032"/>
    <lineage>
        <taxon>Eukaryota</taxon>
        <taxon>Fungi</taxon>
        <taxon>Dikarya</taxon>
        <taxon>Ascomycota</taxon>
        <taxon>Pezizomycotina</taxon>
        <taxon>Sordariomycetes</taxon>
        <taxon>Hypocreomycetidae</taxon>
        <taxon>Microascales</taxon>
        <taxon>Ceratocystidaceae</taxon>
        <taxon>Thielaviopsis</taxon>
    </lineage>
</organism>
<dbReference type="PANTHER" id="PTHR42791">
    <property type="entry name" value="GNAT FAMILY ACETYLTRANSFERASE"/>
    <property type="match status" value="1"/>
</dbReference>
<protein>
    <recommendedName>
        <fullName evidence="2">N-acetyltransferase domain-containing protein</fullName>
    </recommendedName>
</protein>
<dbReference type="AlphaFoldDB" id="A0A0F4ZJ19"/>
<comment type="caution">
    <text evidence="3">The sequence shown here is derived from an EMBL/GenBank/DDBJ whole genome shotgun (WGS) entry which is preliminary data.</text>
</comment>
<feature type="domain" description="N-acetyltransferase" evidence="2">
    <location>
        <begin position="180"/>
        <end position="237"/>
    </location>
</feature>
<dbReference type="InterPro" id="IPR016181">
    <property type="entry name" value="Acyl_CoA_acyltransferase"/>
</dbReference>
<name>A0A0F4ZJ19_9PEZI</name>
<evidence type="ECO:0000256" key="1">
    <source>
        <dbReference type="SAM" id="MobiDB-lite"/>
    </source>
</evidence>
<evidence type="ECO:0000259" key="2">
    <source>
        <dbReference type="Pfam" id="PF00583"/>
    </source>
</evidence>
<feature type="region of interest" description="Disordered" evidence="1">
    <location>
        <begin position="1"/>
        <end position="22"/>
    </location>
</feature>
<dbReference type="Proteomes" id="UP000033483">
    <property type="component" value="Unassembled WGS sequence"/>
</dbReference>
<accession>A0A0F4ZJ19</accession>
<evidence type="ECO:0000313" key="4">
    <source>
        <dbReference type="Proteomes" id="UP000033483"/>
    </source>
</evidence>
<reference evidence="3 4" key="1">
    <citation type="submission" date="2015-03" db="EMBL/GenBank/DDBJ databases">
        <authorList>
            <person name="Radwan O."/>
            <person name="Al-Naeli F.A."/>
            <person name="Rendon G.A."/>
            <person name="Fields C."/>
        </authorList>
    </citation>
    <scope>NUCLEOTIDE SEQUENCE [LARGE SCALE GENOMIC DNA]</scope>
    <source>
        <strain evidence="3">CR-DP1</strain>
    </source>
</reference>
<dbReference type="InterPro" id="IPR000182">
    <property type="entry name" value="GNAT_dom"/>
</dbReference>
<gene>
    <name evidence="3" type="ORF">TD95_000410</name>
</gene>
<dbReference type="Gene3D" id="3.40.630.30">
    <property type="match status" value="1"/>
</dbReference>
<dbReference type="PANTHER" id="PTHR42791:SF1">
    <property type="entry name" value="N-ACETYLTRANSFERASE DOMAIN-CONTAINING PROTEIN"/>
    <property type="match status" value="1"/>
</dbReference>
<dbReference type="InterPro" id="IPR052523">
    <property type="entry name" value="Trichothecene_AcTrans"/>
</dbReference>
<dbReference type="SUPFAM" id="SSF55729">
    <property type="entry name" value="Acyl-CoA N-acyltransferases (Nat)"/>
    <property type="match status" value="1"/>
</dbReference>
<dbReference type="EMBL" id="LAEV01000658">
    <property type="protein sequence ID" value="KKA29863.1"/>
    <property type="molecule type" value="Genomic_DNA"/>
</dbReference>
<evidence type="ECO:0000313" key="3">
    <source>
        <dbReference type="EMBL" id="KKA29863.1"/>
    </source>
</evidence>
<dbReference type="OrthoDB" id="544277at2759"/>